<evidence type="ECO:0000313" key="4">
    <source>
        <dbReference type="Proteomes" id="UP000193067"/>
    </source>
</evidence>
<protein>
    <recommendedName>
        <fullName evidence="2">DUF6533 domain-containing protein</fullName>
    </recommendedName>
</protein>
<organism evidence="3 4">
    <name type="scientific">Trametes coccinea (strain BRFM310)</name>
    <name type="common">Pycnoporus coccineus</name>
    <dbReference type="NCBI Taxonomy" id="1353009"/>
    <lineage>
        <taxon>Eukaryota</taxon>
        <taxon>Fungi</taxon>
        <taxon>Dikarya</taxon>
        <taxon>Basidiomycota</taxon>
        <taxon>Agaricomycotina</taxon>
        <taxon>Agaricomycetes</taxon>
        <taxon>Polyporales</taxon>
        <taxon>Polyporaceae</taxon>
        <taxon>Trametes</taxon>
    </lineage>
</organism>
<evidence type="ECO:0000256" key="1">
    <source>
        <dbReference type="SAM" id="Phobius"/>
    </source>
</evidence>
<feature type="transmembrane region" description="Helical" evidence="1">
    <location>
        <begin position="27"/>
        <end position="48"/>
    </location>
</feature>
<dbReference type="OrthoDB" id="2803882at2759"/>
<feature type="transmembrane region" description="Helical" evidence="1">
    <location>
        <begin position="183"/>
        <end position="204"/>
    </location>
</feature>
<accession>A0A1Y2IXL2</accession>
<feature type="domain" description="DUF6533" evidence="2">
    <location>
        <begin position="2"/>
        <end position="37"/>
    </location>
</feature>
<dbReference type="InterPro" id="IPR045340">
    <property type="entry name" value="DUF6533"/>
</dbReference>
<dbReference type="AlphaFoldDB" id="A0A1Y2IXL2"/>
<keyword evidence="1" id="KW-0812">Transmembrane</keyword>
<feature type="transmembrane region" description="Helical" evidence="1">
    <location>
        <begin position="90"/>
        <end position="109"/>
    </location>
</feature>
<dbReference type="Pfam" id="PF20151">
    <property type="entry name" value="DUF6533"/>
    <property type="match status" value="1"/>
</dbReference>
<evidence type="ECO:0000313" key="3">
    <source>
        <dbReference type="EMBL" id="OSD04951.1"/>
    </source>
</evidence>
<sequence>MFAYEYVLTLDQEIHLIWLRKKTGASVLYLFIRYHALAAQVFLSTVSYSDMSSEMCSQYVKIQGGVECAQFLTWAAFSGLRVFAVSGRNWALAILVSILACSPFIINMWSISFGITGHNLPIVGCIGSISMPARDANMLIGTLLSRSCNIIADLIVIGVSWRYAAQGYGWTPRSIPTMPLTRVMVLNGQALLLLNTVHLALAILTMVGSTAPSGNAHVTVLTEPLTAILICRLLLALQAANLKSTGENPGMSGLGSGNNPDGTLRFASGFIESMGAVVLEDSNEGSTLIIDGEPGEGHAAARND</sequence>
<dbReference type="EMBL" id="KZ084095">
    <property type="protein sequence ID" value="OSD04951.1"/>
    <property type="molecule type" value="Genomic_DNA"/>
</dbReference>
<keyword evidence="1" id="KW-0472">Membrane</keyword>
<keyword evidence="4" id="KW-1185">Reference proteome</keyword>
<feature type="transmembrane region" description="Helical" evidence="1">
    <location>
        <begin position="216"/>
        <end position="235"/>
    </location>
</feature>
<gene>
    <name evidence="3" type="ORF">PYCCODRAFT_1433291</name>
</gene>
<evidence type="ECO:0000259" key="2">
    <source>
        <dbReference type="Pfam" id="PF20151"/>
    </source>
</evidence>
<keyword evidence="1" id="KW-1133">Transmembrane helix</keyword>
<reference evidence="3 4" key="1">
    <citation type="journal article" date="2015" name="Biotechnol. Biofuels">
        <title>Enhanced degradation of softwood versus hardwood by the white-rot fungus Pycnoporus coccineus.</title>
        <authorList>
            <person name="Couturier M."/>
            <person name="Navarro D."/>
            <person name="Chevret D."/>
            <person name="Henrissat B."/>
            <person name="Piumi F."/>
            <person name="Ruiz-Duenas F.J."/>
            <person name="Martinez A.T."/>
            <person name="Grigoriev I.V."/>
            <person name="Riley R."/>
            <person name="Lipzen A."/>
            <person name="Berrin J.G."/>
            <person name="Master E.R."/>
            <person name="Rosso M.N."/>
        </authorList>
    </citation>
    <scope>NUCLEOTIDE SEQUENCE [LARGE SCALE GENOMIC DNA]</scope>
    <source>
        <strain evidence="3 4">BRFM310</strain>
    </source>
</reference>
<proteinExistence type="predicted"/>
<name>A0A1Y2IXL2_TRAC3</name>
<dbReference type="Proteomes" id="UP000193067">
    <property type="component" value="Unassembled WGS sequence"/>
</dbReference>